<evidence type="ECO:0000256" key="3">
    <source>
        <dbReference type="RuleBase" id="RU003476"/>
    </source>
</evidence>
<proteinExistence type="inferred from homology"/>
<dbReference type="OrthoDB" id="9131041at2"/>
<sequence>MKEPKWFYLNEMEQPERGIAFVIMVTQFQEKYVIVYNNKRKGWEFPGGTCEPGETPLNAAGRELYEETGAIRFNLEPFGIYKMNENLGMVYYASVDEFNSMSFELPNHEIGGLKLVDALPSGMSFGEMFYTFLDQWTAYPSKGTIQYDMDLTGALLKSKRCCKGETR</sequence>
<keyword evidence="2 3" id="KW-0378">Hydrolase</keyword>
<evidence type="ECO:0000259" key="4">
    <source>
        <dbReference type="PROSITE" id="PS51462"/>
    </source>
</evidence>
<dbReference type="AlphaFoldDB" id="A0A2W0C7X8"/>
<accession>A0A2W0C7X8</accession>
<comment type="caution">
    <text evidence="5">The sequence shown here is derived from an EMBL/GenBank/DDBJ whole genome shotgun (WGS) entry which is preliminary data.</text>
</comment>
<dbReference type="EMBL" id="PRLG01000020">
    <property type="protein sequence ID" value="PYY28650.1"/>
    <property type="molecule type" value="Genomic_DNA"/>
</dbReference>
<reference evidence="5 6" key="1">
    <citation type="submission" date="2018-01" db="EMBL/GenBank/DDBJ databases">
        <title>Genome sequence of the PGP bacterium Paenibacillus illinoisensis E3.</title>
        <authorList>
            <person name="Rolli E."/>
            <person name="Marasco R."/>
            <person name="Bessem C."/>
            <person name="Michoud G."/>
            <person name="Gaiarsa S."/>
            <person name="Borin S."/>
            <person name="Daffonchio D."/>
        </authorList>
    </citation>
    <scope>NUCLEOTIDE SEQUENCE [LARGE SCALE GENOMIC DNA]</scope>
    <source>
        <strain evidence="5 6">E3</strain>
    </source>
</reference>
<dbReference type="PRINTS" id="PR00502">
    <property type="entry name" value="NUDIXFAMILY"/>
</dbReference>
<organism evidence="5 6">
    <name type="scientific">Paenibacillus illinoisensis</name>
    <dbReference type="NCBI Taxonomy" id="59845"/>
    <lineage>
        <taxon>Bacteria</taxon>
        <taxon>Bacillati</taxon>
        <taxon>Bacillota</taxon>
        <taxon>Bacilli</taxon>
        <taxon>Bacillales</taxon>
        <taxon>Paenibacillaceae</taxon>
        <taxon>Paenibacillus</taxon>
    </lineage>
</organism>
<name>A0A2W0C7X8_9BACL</name>
<feature type="domain" description="Nudix hydrolase" evidence="4">
    <location>
        <begin position="16"/>
        <end position="136"/>
    </location>
</feature>
<dbReference type="InterPro" id="IPR020084">
    <property type="entry name" value="NUDIX_hydrolase_CS"/>
</dbReference>
<gene>
    <name evidence="5" type="ORF">PIL02S_03856</name>
</gene>
<dbReference type="InterPro" id="IPR000086">
    <property type="entry name" value="NUDIX_hydrolase_dom"/>
</dbReference>
<dbReference type="Proteomes" id="UP000247459">
    <property type="component" value="Unassembled WGS sequence"/>
</dbReference>
<dbReference type="PANTHER" id="PTHR43736">
    <property type="entry name" value="ADP-RIBOSE PYROPHOSPHATASE"/>
    <property type="match status" value="1"/>
</dbReference>
<comment type="similarity">
    <text evidence="1 3">Belongs to the Nudix hydrolase family.</text>
</comment>
<dbReference type="Pfam" id="PF00293">
    <property type="entry name" value="NUDIX"/>
    <property type="match status" value="1"/>
</dbReference>
<dbReference type="PROSITE" id="PS00893">
    <property type="entry name" value="NUDIX_BOX"/>
    <property type="match status" value="1"/>
</dbReference>
<dbReference type="GO" id="GO:0047631">
    <property type="term" value="F:ADP-ribose diphosphatase activity"/>
    <property type="evidence" value="ECO:0007669"/>
    <property type="project" value="UniProtKB-EC"/>
</dbReference>
<dbReference type="InterPro" id="IPR020476">
    <property type="entry name" value="Nudix_hydrolase"/>
</dbReference>
<evidence type="ECO:0000256" key="1">
    <source>
        <dbReference type="ARBA" id="ARBA00005582"/>
    </source>
</evidence>
<dbReference type="PROSITE" id="PS51462">
    <property type="entry name" value="NUDIX"/>
    <property type="match status" value="1"/>
</dbReference>
<dbReference type="RefSeq" id="WP_110821164.1">
    <property type="nucleotide sequence ID" value="NZ_PRLG01000020.1"/>
</dbReference>
<evidence type="ECO:0000313" key="6">
    <source>
        <dbReference type="Proteomes" id="UP000247459"/>
    </source>
</evidence>
<dbReference type="SUPFAM" id="SSF55811">
    <property type="entry name" value="Nudix"/>
    <property type="match status" value="1"/>
</dbReference>
<dbReference type="Gene3D" id="3.90.79.10">
    <property type="entry name" value="Nucleoside Triphosphate Pyrophosphohydrolase"/>
    <property type="match status" value="1"/>
</dbReference>
<dbReference type="EC" id="3.6.1.13" evidence="5"/>
<dbReference type="InterPro" id="IPR015797">
    <property type="entry name" value="NUDIX_hydrolase-like_dom_sf"/>
</dbReference>
<evidence type="ECO:0000313" key="5">
    <source>
        <dbReference type="EMBL" id="PYY28650.1"/>
    </source>
</evidence>
<evidence type="ECO:0000256" key="2">
    <source>
        <dbReference type="ARBA" id="ARBA00022801"/>
    </source>
</evidence>
<dbReference type="PANTHER" id="PTHR43736:SF1">
    <property type="entry name" value="DIHYDRONEOPTERIN TRIPHOSPHATE DIPHOSPHATASE"/>
    <property type="match status" value="1"/>
</dbReference>
<protein>
    <submittedName>
        <fullName evidence="5">NUDIX hydrolase</fullName>
        <ecNumber evidence="5">3.6.1.13</ecNumber>
    </submittedName>
</protein>